<reference evidence="1 2" key="1">
    <citation type="submission" date="2014-02" db="EMBL/GenBank/DDBJ databases">
        <title>The small core and large imbalanced accessory genome model reveals a collaborative survival strategy of Sorangium cellulosum strains in nature.</title>
        <authorList>
            <person name="Han K."/>
            <person name="Peng R."/>
            <person name="Blom J."/>
            <person name="Li Y.-Z."/>
        </authorList>
    </citation>
    <scope>NUCLEOTIDE SEQUENCE [LARGE SCALE GENOMIC DNA]</scope>
    <source>
        <strain evidence="1 2">So0157-25</strain>
    </source>
</reference>
<dbReference type="Pfam" id="PF05947">
    <property type="entry name" value="T6SS_TssF"/>
    <property type="match status" value="1"/>
</dbReference>
<organism evidence="1 2">
    <name type="scientific">Sorangium cellulosum</name>
    <name type="common">Polyangium cellulosum</name>
    <dbReference type="NCBI Taxonomy" id="56"/>
    <lineage>
        <taxon>Bacteria</taxon>
        <taxon>Pseudomonadati</taxon>
        <taxon>Myxococcota</taxon>
        <taxon>Polyangia</taxon>
        <taxon>Polyangiales</taxon>
        <taxon>Polyangiaceae</taxon>
        <taxon>Sorangium</taxon>
    </lineage>
</organism>
<dbReference type="AlphaFoldDB" id="A0A150PH10"/>
<dbReference type="Proteomes" id="UP000075420">
    <property type="component" value="Unassembled WGS sequence"/>
</dbReference>
<dbReference type="PANTHER" id="PTHR35370:SF1">
    <property type="entry name" value="TYPE VI SECRETION SYSTEM COMPONENT TSSF1"/>
    <property type="match status" value="1"/>
</dbReference>
<accession>A0A150PH10</accession>
<evidence type="ECO:0000313" key="2">
    <source>
        <dbReference type="Proteomes" id="UP000075420"/>
    </source>
</evidence>
<evidence type="ECO:0008006" key="3">
    <source>
        <dbReference type="Google" id="ProtNLM"/>
    </source>
</evidence>
<proteinExistence type="predicted"/>
<protein>
    <recommendedName>
        <fullName evidence="3">Type VI secretion system protein ImpG</fullName>
    </recommendedName>
</protein>
<dbReference type="PANTHER" id="PTHR35370">
    <property type="entry name" value="CYTOPLASMIC PROTEIN-RELATED-RELATED"/>
    <property type="match status" value="1"/>
</dbReference>
<gene>
    <name evidence="1" type="ORF">BE08_40090</name>
</gene>
<dbReference type="InterPro" id="IPR010272">
    <property type="entry name" value="T6SS_TssF"/>
</dbReference>
<sequence>MAAGTAHIADEELESTFLEELAALERFRIAYTGLYPGTPLSREDPDVRRLLEGMALFSARTRLAADRGLHRSVVRVFRQHFSYLLGPAPALGMLRATPTAQFVDAAELPRGAEAVLIDPATGRGGEARAFRFRTLGRLRVLPIELAGVNLLRVRGRGYRILLRFTQAFETRLELGELSLHVNHLDDLASSIAVLHALEAHCTGASVVFDADVHEDTAGTPCEVDFGPPSRAGHEISRADHPLRDARAALRFPRQDLYINVRGLAPRRSFRRFTICLDLDEGWPRELHLNADGLELFVVPIVNERIDMANPIEHDGTRERHAVRHPDDGARFVPSTVLGVYRIGSDGLAPLEPAVVPDRLSGGAGAPGARRESYDLAYEGRGDQRRAWLALSLPGAVEKPQRVAVEAVWHQPSIRDASASDLAVRLADRYIAGVSWSCSGALSPPVESEIEDDRDSLFELLSLKSQRALGPDELRFLLRALGTRSQPLFDRLVSALAGADMGRKPFAKSTSGFKCVYRLEFEGLTPSELPRLHLFCRKLLDVLRAWSVEEVVELVARVSNLGEELRFG</sequence>
<comment type="caution">
    <text evidence="1">The sequence shown here is derived from an EMBL/GenBank/DDBJ whole genome shotgun (WGS) entry which is preliminary data.</text>
</comment>
<evidence type="ECO:0000313" key="1">
    <source>
        <dbReference type="EMBL" id="KYF54950.1"/>
    </source>
</evidence>
<name>A0A150PH10_SORCE</name>
<dbReference type="EMBL" id="JELY01001674">
    <property type="protein sequence ID" value="KYF54950.1"/>
    <property type="molecule type" value="Genomic_DNA"/>
</dbReference>